<evidence type="ECO:0000256" key="3">
    <source>
        <dbReference type="SAM" id="SignalP"/>
    </source>
</evidence>
<comment type="similarity">
    <text evidence="1">Belongs to the bacterial solute-binding protein 3 family.</text>
</comment>
<dbReference type="SUPFAM" id="SSF53850">
    <property type="entry name" value="Periplasmic binding protein-like II"/>
    <property type="match status" value="1"/>
</dbReference>
<organism evidence="5 6">
    <name type="scientific">Vibrio marisflavi CECT 7928</name>
    <dbReference type="NCBI Taxonomy" id="634439"/>
    <lineage>
        <taxon>Bacteria</taxon>
        <taxon>Pseudomonadati</taxon>
        <taxon>Pseudomonadota</taxon>
        <taxon>Gammaproteobacteria</taxon>
        <taxon>Vibrionales</taxon>
        <taxon>Vibrionaceae</taxon>
        <taxon>Vibrio</taxon>
    </lineage>
</organism>
<evidence type="ECO:0000259" key="4">
    <source>
        <dbReference type="SMART" id="SM00062"/>
    </source>
</evidence>
<keyword evidence="6" id="KW-1185">Reference proteome</keyword>
<gene>
    <name evidence="5" type="ORF">VMF7928_00713</name>
</gene>
<dbReference type="InterPro" id="IPR001638">
    <property type="entry name" value="Solute-binding_3/MltF_N"/>
</dbReference>
<dbReference type="PANTHER" id="PTHR35936:SF25">
    <property type="entry name" value="ABC TRANSPORTER SUBSTRATE-BINDING PROTEIN"/>
    <property type="match status" value="1"/>
</dbReference>
<feature type="domain" description="Solute-binding protein family 3/N-terminal" evidence="4">
    <location>
        <begin position="27"/>
        <end position="250"/>
    </location>
</feature>
<evidence type="ECO:0000256" key="2">
    <source>
        <dbReference type="ARBA" id="ARBA00022729"/>
    </source>
</evidence>
<dbReference type="Gene3D" id="3.40.190.10">
    <property type="entry name" value="Periplasmic binding protein-like II"/>
    <property type="match status" value="2"/>
</dbReference>
<protein>
    <recommendedName>
        <fullName evidence="4">Solute-binding protein family 3/N-terminal domain-containing protein</fullName>
    </recommendedName>
</protein>
<evidence type="ECO:0000313" key="6">
    <source>
        <dbReference type="Proteomes" id="UP000838748"/>
    </source>
</evidence>
<dbReference type="RefSeq" id="WP_237360105.1">
    <property type="nucleotide sequence ID" value="NZ_CAKLDM010000001.1"/>
</dbReference>
<reference evidence="5" key="1">
    <citation type="submission" date="2021-11" db="EMBL/GenBank/DDBJ databases">
        <authorList>
            <person name="Rodrigo-Torres L."/>
            <person name="Arahal R. D."/>
            <person name="Lucena T."/>
        </authorList>
    </citation>
    <scope>NUCLEOTIDE SEQUENCE</scope>
    <source>
        <strain evidence="5">CECT 7928</strain>
    </source>
</reference>
<comment type="caution">
    <text evidence="5">The sequence shown here is derived from an EMBL/GenBank/DDBJ whole genome shotgun (WGS) entry which is preliminary data.</text>
</comment>
<evidence type="ECO:0000256" key="1">
    <source>
        <dbReference type="ARBA" id="ARBA00010333"/>
    </source>
</evidence>
<dbReference type="Proteomes" id="UP000838748">
    <property type="component" value="Unassembled WGS sequence"/>
</dbReference>
<evidence type="ECO:0000313" key="5">
    <source>
        <dbReference type="EMBL" id="CAH0536823.1"/>
    </source>
</evidence>
<proteinExistence type="inferred from homology"/>
<feature type="chain" id="PRO_5045513034" description="Solute-binding protein family 3/N-terminal domain-containing protein" evidence="3">
    <location>
        <begin position="26"/>
        <end position="258"/>
    </location>
</feature>
<dbReference type="SMART" id="SM00062">
    <property type="entry name" value="PBPb"/>
    <property type="match status" value="1"/>
</dbReference>
<dbReference type="Pfam" id="PF00497">
    <property type="entry name" value="SBP_bac_3"/>
    <property type="match status" value="1"/>
</dbReference>
<dbReference type="PANTHER" id="PTHR35936">
    <property type="entry name" value="MEMBRANE-BOUND LYTIC MUREIN TRANSGLYCOSYLASE F"/>
    <property type="match status" value="1"/>
</dbReference>
<feature type="signal peptide" evidence="3">
    <location>
        <begin position="1"/>
        <end position="25"/>
    </location>
</feature>
<name>A0ABN8E1U6_9VIBR</name>
<keyword evidence="2 3" id="KW-0732">Signal</keyword>
<dbReference type="EMBL" id="CAKLDM010000001">
    <property type="protein sequence ID" value="CAH0536823.1"/>
    <property type="molecule type" value="Genomic_DNA"/>
</dbReference>
<accession>A0ABN8E1U6</accession>
<sequence>MICLVNCLKLTLCLLLSLFSAYAYSDTITVAAYSPPNNPYFFAASENKGIVNDIFSELSKITGDTYVFKYVPPARAIFLFDKGDLDIEASVNPSWRMDVKVKGIYSIPFDKAKDVIVFRSGQKVPVSSPESLKGQVVGTVRGYVYPYFETAFKDGVVIRRDNTTESLLLMQLLAGRFNQVLLDLRKLQYEQLKHPDYRSFEVGNCIGETDVMMRIHPQKKNIVQGINDGLKQMLDTGVMAAIYSKYQLKGHEVIANCN</sequence>